<name>A0A9Q0MBK4_BLOTA</name>
<accession>A0A9Q0MBK4</accession>
<sequence>MIINAEVAICIPGQSFRFSRAKVGVGQDPRNKSYYLVVIRTNQKDHFRLIKSNVKLFRSTFQFQSPNRYVMIRDYNEALFQTLKSLIRKIVDNNTPIPKLPSIDRINAMKPSPASLTSIGAAKTELKKSMDDEKFVSIITSRL</sequence>
<reference evidence="1" key="1">
    <citation type="submission" date="2022-12" db="EMBL/GenBank/DDBJ databases">
        <title>Genome assemblies of Blomia tropicalis.</title>
        <authorList>
            <person name="Cui Y."/>
        </authorList>
    </citation>
    <scope>NUCLEOTIDE SEQUENCE</scope>
    <source>
        <tissue evidence="1">Adult mites</tissue>
    </source>
</reference>
<dbReference type="EMBL" id="JAPWDV010000001">
    <property type="protein sequence ID" value="KAJ6221547.1"/>
    <property type="molecule type" value="Genomic_DNA"/>
</dbReference>
<proteinExistence type="predicted"/>
<comment type="caution">
    <text evidence="1">The sequence shown here is derived from an EMBL/GenBank/DDBJ whole genome shotgun (WGS) entry which is preliminary data.</text>
</comment>
<evidence type="ECO:0000313" key="2">
    <source>
        <dbReference type="Proteomes" id="UP001142055"/>
    </source>
</evidence>
<protein>
    <submittedName>
        <fullName evidence="1">Uncharacterized protein</fullName>
    </submittedName>
</protein>
<keyword evidence="2" id="KW-1185">Reference proteome</keyword>
<evidence type="ECO:0000313" key="1">
    <source>
        <dbReference type="EMBL" id="KAJ6221547.1"/>
    </source>
</evidence>
<organism evidence="1 2">
    <name type="scientific">Blomia tropicalis</name>
    <name type="common">Mite</name>
    <dbReference type="NCBI Taxonomy" id="40697"/>
    <lineage>
        <taxon>Eukaryota</taxon>
        <taxon>Metazoa</taxon>
        <taxon>Ecdysozoa</taxon>
        <taxon>Arthropoda</taxon>
        <taxon>Chelicerata</taxon>
        <taxon>Arachnida</taxon>
        <taxon>Acari</taxon>
        <taxon>Acariformes</taxon>
        <taxon>Sarcoptiformes</taxon>
        <taxon>Astigmata</taxon>
        <taxon>Glycyphagoidea</taxon>
        <taxon>Echimyopodidae</taxon>
        <taxon>Blomia</taxon>
    </lineage>
</organism>
<dbReference type="Proteomes" id="UP001142055">
    <property type="component" value="Chromosome 1"/>
</dbReference>
<dbReference type="AlphaFoldDB" id="A0A9Q0MBK4"/>
<gene>
    <name evidence="1" type="ORF">RDWZM_000092</name>
</gene>